<dbReference type="AlphaFoldDB" id="A0AAV4DY02"/>
<sequence length="99" mass="11391">MCHKIRRAVAGANPEEVKKYFENLFLWGCVPRGNILNYDEIETILTDDPGMKKCIYIQEGCEVSREDDKLFKLNISEIFAGRAKGEMLPQYVVYKATNL</sequence>
<dbReference type="EMBL" id="BLXT01008461">
    <property type="protein sequence ID" value="GFO49243.1"/>
    <property type="molecule type" value="Genomic_DNA"/>
</dbReference>
<gene>
    <name evidence="1" type="ORF">PoB_007574800</name>
</gene>
<comment type="caution">
    <text evidence="1">The sequence shown here is derived from an EMBL/GenBank/DDBJ whole genome shotgun (WGS) entry which is preliminary data.</text>
</comment>
<protein>
    <submittedName>
        <fullName evidence="1">Pog element with krab domain</fullName>
    </submittedName>
</protein>
<reference evidence="1 2" key="1">
    <citation type="journal article" date="2021" name="Elife">
        <title>Chloroplast acquisition without the gene transfer in kleptoplastic sea slugs, Plakobranchus ocellatus.</title>
        <authorList>
            <person name="Maeda T."/>
            <person name="Takahashi S."/>
            <person name="Yoshida T."/>
            <person name="Shimamura S."/>
            <person name="Takaki Y."/>
            <person name="Nagai Y."/>
            <person name="Toyoda A."/>
            <person name="Suzuki Y."/>
            <person name="Arimoto A."/>
            <person name="Ishii H."/>
            <person name="Satoh N."/>
            <person name="Nishiyama T."/>
            <person name="Hasebe M."/>
            <person name="Maruyama T."/>
            <person name="Minagawa J."/>
            <person name="Obokata J."/>
            <person name="Shigenobu S."/>
        </authorList>
    </citation>
    <scope>NUCLEOTIDE SEQUENCE [LARGE SCALE GENOMIC DNA]</scope>
</reference>
<keyword evidence="2" id="KW-1185">Reference proteome</keyword>
<organism evidence="1 2">
    <name type="scientific">Plakobranchus ocellatus</name>
    <dbReference type="NCBI Taxonomy" id="259542"/>
    <lineage>
        <taxon>Eukaryota</taxon>
        <taxon>Metazoa</taxon>
        <taxon>Spiralia</taxon>
        <taxon>Lophotrochozoa</taxon>
        <taxon>Mollusca</taxon>
        <taxon>Gastropoda</taxon>
        <taxon>Heterobranchia</taxon>
        <taxon>Euthyneura</taxon>
        <taxon>Panpulmonata</taxon>
        <taxon>Sacoglossa</taxon>
        <taxon>Placobranchoidea</taxon>
        <taxon>Plakobranchidae</taxon>
        <taxon>Plakobranchus</taxon>
    </lineage>
</organism>
<name>A0AAV4DY02_9GAST</name>
<evidence type="ECO:0000313" key="2">
    <source>
        <dbReference type="Proteomes" id="UP000735302"/>
    </source>
</evidence>
<accession>A0AAV4DY02</accession>
<evidence type="ECO:0000313" key="1">
    <source>
        <dbReference type="EMBL" id="GFO49243.1"/>
    </source>
</evidence>
<dbReference type="Proteomes" id="UP000735302">
    <property type="component" value="Unassembled WGS sequence"/>
</dbReference>
<proteinExistence type="predicted"/>